<gene>
    <name evidence="5" type="ORF">F8M41_003977</name>
</gene>
<comment type="cofactor">
    <cofactor evidence="3">
        <name>heme</name>
        <dbReference type="ChEBI" id="CHEBI:30413"/>
    </cofactor>
</comment>
<reference evidence="5 6" key="1">
    <citation type="journal article" date="2019" name="Environ. Microbiol.">
        <title>At the nexus of three kingdoms: the genome of the mycorrhizal fungus Gigaspora margarita provides insights into plant, endobacterial and fungal interactions.</title>
        <authorList>
            <person name="Venice F."/>
            <person name="Ghignone S."/>
            <person name="Salvioli di Fossalunga A."/>
            <person name="Amselem J."/>
            <person name="Novero M."/>
            <person name="Xianan X."/>
            <person name="Sedzielewska Toro K."/>
            <person name="Morin E."/>
            <person name="Lipzen A."/>
            <person name="Grigoriev I.V."/>
            <person name="Henrissat B."/>
            <person name="Martin F.M."/>
            <person name="Bonfante P."/>
        </authorList>
    </citation>
    <scope>NUCLEOTIDE SEQUENCE [LARGE SCALE GENOMIC DNA]</scope>
    <source>
        <strain evidence="5 6">BEG34</strain>
    </source>
</reference>
<keyword evidence="3 4" id="KW-0349">Heme</keyword>
<dbReference type="InterPro" id="IPR036396">
    <property type="entry name" value="Cyt_P450_sf"/>
</dbReference>
<dbReference type="GO" id="GO:0020037">
    <property type="term" value="F:heme binding"/>
    <property type="evidence" value="ECO:0007669"/>
    <property type="project" value="InterPro"/>
</dbReference>
<dbReference type="GO" id="GO:0016705">
    <property type="term" value="F:oxidoreductase activity, acting on paired donors, with incorporation or reduction of molecular oxygen"/>
    <property type="evidence" value="ECO:0007669"/>
    <property type="project" value="InterPro"/>
</dbReference>
<evidence type="ECO:0000256" key="3">
    <source>
        <dbReference type="PIRSR" id="PIRSR602401-1"/>
    </source>
</evidence>
<dbReference type="AlphaFoldDB" id="A0A8H4A7A4"/>
<comment type="similarity">
    <text evidence="4">Belongs to the cytochrome P450 family.</text>
</comment>
<keyword evidence="1 3" id="KW-0479">Metal-binding</keyword>
<dbReference type="OrthoDB" id="1470350at2759"/>
<keyword evidence="4" id="KW-0560">Oxidoreductase</keyword>
<name>A0A8H4A7A4_GIGMA</name>
<evidence type="ECO:0000256" key="2">
    <source>
        <dbReference type="ARBA" id="ARBA00023004"/>
    </source>
</evidence>
<dbReference type="PRINTS" id="PR00463">
    <property type="entry name" value="EP450I"/>
</dbReference>
<organism evidence="5 6">
    <name type="scientific">Gigaspora margarita</name>
    <dbReference type="NCBI Taxonomy" id="4874"/>
    <lineage>
        <taxon>Eukaryota</taxon>
        <taxon>Fungi</taxon>
        <taxon>Fungi incertae sedis</taxon>
        <taxon>Mucoromycota</taxon>
        <taxon>Glomeromycotina</taxon>
        <taxon>Glomeromycetes</taxon>
        <taxon>Diversisporales</taxon>
        <taxon>Gigasporaceae</taxon>
        <taxon>Gigaspora</taxon>
    </lineage>
</organism>
<protein>
    <submittedName>
        <fullName evidence="5">Cytochrome P450</fullName>
    </submittedName>
</protein>
<evidence type="ECO:0000256" key="1">
    <source>
        <dbReference type="ARBA" id="ARBA00022723"/>
    </source>
</evidence>
<dbReference type="PRINTS" id="PR00385">
    <property type="entry name" value="P450"/>
</dbReference>
<sequence>MFTSNTRHLYLSLQKQYGDICEIYMNGFRRIIISRPVYLEKMLAPSSKDTTFLIRLPYTEGLNELGMSGRVVEWANKLFSELEEYWKSLANLNLSGDNLQNNDWILEADLATWIRKFTNDMIVVLLTGERFYSMASYYNILSPVKVSRSNALIEDPERFIQGFANHLIGLTLFMYLDMIIKKKRKEIEETPVGAKLRHNMLTSLITANTERDINNIKSVKGDMIRPLTDNEIRSNLFDAFTGSTDTISTSFSIISYYLCHYPQVKQKMITEIDSIFPQNTSFNMKYEDLLKLEYCDAVINEVSRIRPTGNEFPRYVENPCEVAGYLWDAGTMFHININGIHLHKDHWPNPEIFDPDRFYKKDPNARHKFSLVTFGGGLRDCPGRKLATIELLSLIVLVFRKYDIELIDMNAPIVTKSSIVNSCEELKVRIRPRN</sequence>
<dbReference type="PANTHER" id="PTHR24301">
    <property type="entry name" value="THROMBOXANE-A SYNTHASE"/>
    <property type="match status" value="1"/>
</dbReference>
<dbReference type="EMBL" id="WTPW01001359">
    <property type="protein sequence ID" value="KAF0441075.1"/>
    <property type="molecule type" value="Genomic_DNA"/>
</dbReference>
<evidence type="ECO:0000256" key="4">
    <source>
        <dbReference type="RuleBase" id="RU000461"/>
    </source>
</evidence>
<comment type="caution">
    <text evidence="5">The sequence shown here is derived from an EMBL/GenBank/DDBJ whole genome shotgun (WGS) entry which is preliminary data.</text>
</comment>
<dbReference type="Proteomes" id="UP000439903">
    <property type="component" value="Unassembled WGS sequence"/>
</dbReference>
<keyword evidence="2 3" id="KW-0408">Iron</keyword>
<evidence type="ECO:0000313" key="5">
    <source>
        <dbReference type="EMBL" id="KAF0441075.1"/>
    </source>
</evidence>
<proteinExistence type="inferred from homology"/>
<dbReference type="Pfam" id="PF00067">
    <property type="entry name" value="p450"/>
    <property type="match status" value="1"/>
</dbReference>
<dbReference type="PROSITE" id="PS00086">
    <property type="entry name" value="CYTOCHROME_P450"/>
    <property type="match status" value="1"/>
</dbReference>
<dbReference type="GO" id="GO:0004497">
    <property type="term" value="F:monooxygenase activity"/>
    <property type="evidence" value="ECO:0007669"/>
    <property type="project" value="UniProtKB-KW"/>
</dbReference>
<accession>A0A8H4A7A4</accession>
<dbReference type="InterPro" id="IPR002401">
    <property type="entry name" value="Cyt_P450_E_grp-I"/>
</dbReference>
<dbReference type="GO" id="GO:0005506">
    <property type="term" value="F:iron ion binding"/>
    <property type="evidence" value="ECO:0007669"/>
    <property type="project" value="InterPro"/>
</dbReference>
<dbReference type="Gene3D" id="1.10.630.10">
    <property type="entry name" value="Cytochrome P450"/>
    <property type="match status" value="1"/>
</dbReference>
<dbReference type="InterPro" id="IPR001128">
    <property type="entry name" value="Cyt_P450"/>
</dbReference>
<dbReference type="PANTHER" id="PTHR24301:SF2">
    <property type="entry name" value="THROMBOXANE-A SYNTHASE"/>
    <property type="match status" value="1"/>
</dbReference>
<keyword evidence="4" id="KW-0503">Monooxygenase</keyword>
<evidence type="ECO:0000313" key="6">
    <source>
        <dbReference type="Proteomes" id="UP000439903"/>
    </source>
</evidence>
<keyword evidence="6" id="KW-1185">Reference proteome</keyword>
<dbReference type="InterPro" id="IPR017972">
    <property type="entry name" value="Cyt_P450_CS"/>
</dbReference>
<feature type="binding site" description="axial binding residue" evidence="3">
    <location>
        <position position="381"/>
    </location>
    <ligand>
        <name>heme</name>
        <dbReference type="ChEBI" id="CHEBI:30413"/>
    </ligand>
    <ligandPart>
        <name>Fe</name>
        <dbReference type="ChEBI" id="CHEBI:18248"/>
    </ligandPart>
</feature>
<dbReference type="SUPFAM" id="SSF48264">
    <property type="entry name" value="Cytochrome P450"/>
    <property type="match status" value="1"/>
</dbReference>